<comment type="function">
    <text evidence="1">Core component of nucleosome. Nucleosomes wrap and compact DNA into chromatin, limiting DNA accessibility to the cellular machineries which require DNA as a template. Histones thereby play a central role in transcription regulation, DNA repair, DNA replication and chromosomal stability. DNA accessibility is regulated via a complex set of post-translational modifications of histones, also called histone code, and nucleosome remodeling.</text>
</comment>
<dbReference type="InterPro" id="IPR009072">
    <property type="entry name" value="Histone-fold"/>
</dbReference>
<evidence type="ECO:0000256" key="1">
    <source>
        <dbReference type="ARBA" id="ARBA00002001"/>
    </source>
</evidence>
<keyword evidence="9" id="KW-1185">Reference proteome</keyword>
<evidence type="ECO:0000256" key="4">
    <source>
        <dbReference type="ARBA" id="ARBA00022454"/>
    </source>
</evidence>
<gene>
    <name evidence="8" type="ORF">PoB_000759000</name>
</gene>
<dbReference type="PRINTS" id="PR00620">
    <property type="entry name" value="HISTONEH2A"/>
</dbReference>
<dbReference type="InterPro" id="IPR002119">
    <property type="entry name" value="Histone_H2A"/>
</dbReference>
<evidence type="ECO:0000256" key="5">
    <source>
        <dbReference type="ARBA" id="ARBA00023269"/>
    </source>
</evidence>
<evidence type="ECO:0000259" key="7">
    <source>
        <dbReference type="Pfam" id="PF16211"/>
    </source>
</evidence>
<comment type="subcellular location">
    <subcellularLocation>
        <location evidence="2">Chromosome</location>
    </subcellularLocation>
    <subcellularLocation>
        <location evidence="6">Nucleus</location>
    </subcellularLocation>
</comment>
<comment type="similarity">
    <text evidence="6">Belongs to the histone H2A family.</text>
</comment>
<dbReference type="Pfam" id="PF16211">
    <property type="entry name" value="Histone_H2A_C"/>
    <property type="match status" value="1"/>
</dbReference>
<comment type="caution">
    <text evidence="8">The sequence shown here is derived from an EMBL/GenBank/DDBJ whole genome shotgun (WGS) entry which is preliminary data.</text>
</comment>
<feature type="domain" description="Histone H2A C-terminal" evidence="7">
    <location>
        <begin position="86"/>
        <end position="118"/>
    </location>
</feature>
<dbReference type="PANTHER" id="PTHR23430">
    <property type="entry name" value="HISTONE H2A"/>
    <property type="match status" value="1"/>
</dbReference>
<dbReference type="Proteomes" id="UP000735302">
    <property type="component" value="Unassembled WGS sequence"/>
</dbReference>
<dbReference type="GO" id="GO:0005634">
    <property type="term" value="C:nucleus"/>
    <property type="evidence" value="ECO:0007669"/>
    <property type="project" value="UniProtKB-SubCell"/>
</dbReference>
<dbReference type="GO" id="GO:0000786">
    <property type="term" value="C:nucleosome"/>
    <property type="evidence" value="ECO:0007669"/>
    <property type="project" value="UniProtKB-KW"/>
</dbReference>
<name>A0AAV3YEZ8_9GAST</name>
<proteinExistence type="inferred from homology"/>
<evidence type="ECO:0000256" key="3">
    <source>
        <dbReference type="ARBA" id="ARBA00011538"/>
    </source>
</evidence>
<evidence type="ECO:0000313" key="9">
    <source>
        <dbReference type="Proteomes" id="UP000735302"/>
    </source>
</evidence>
<keyword evidence="6" id="KW-0238">DNA-binding</keyword>
<sequence>MSVALLDKGKGMPLRDQHNSIDRCRVKHKASLVTQIIRLTYLWVAHSNCDISPSTEILELAGNAAKEFKKGRITPRHILLAIANDEELHQLLKHVTIAQGGVVPKIHAALVGPSRGKKGAAAAAAIPAITGCSPMSPSKLKAATNITAKKLKAALAANASSLAKAAPFKEGQARCLARFRSTAPLSYAAGLARHLPTCLGPISAKLSKNCCITVGSKAISLADDFSSGKLRQ</sequence>
<dbReference type="Gene3D" id="1.10.20.10">
    <property type="entry name" value="Histone, subunit A"/>
    <property type="match status" value="1"/>
</dbReference>
<comment type="subunit">
    <text evidence="3 6">The nucleosome is a histone octamer containing two molecules each of H2A, H2B, H3 and H4 assembled in one H3-H4 heterotetramer and two H2A-H2B heterodimers. The octamer wraps approximately 147 bp of DNA.</text>
</comment>
<keyword evidence="5 6" id="KW-0544">Nucleosome core</keyword>
<dbReference type="GO" id="GO:0030527">
    <property type="term" value="F:structural constituent of chromatin"/>
    <property type="evidence" value="ECO:0007669"/>
    <property type="project" value="InterPro"/>
</dbReference>
<dbReference type="SMART" id="SM00414">
    <property type="entry name" value="H2A"/>
    <property type="match status" value="1"/>
</dbReference>
<evidence type="ECO:0000256" key="2">
    <source>
        <dbReference type="ARBA" id="ARBA00004286"/>
    </source>
</evidence>
<organism evidence="8 9">
    <name type="scientific">Plakobranchus ocellatus</name>
    <dbReference type="NCBI Taxonomy" id="259542"/>
    <lineage>
        <taxon>Eukaryota</taxon>
        <taxon>Metazoa</taxon>
        <taxon>Spiralia</taxon>
        <taxon>Lophotrochozoa</taxon>
        <taxon>Mollusca</taxon>
        <taxon>Gastropoda</taxon>
        <taxon>Heterobranchia</taxon>
        <taxon>Euthyneura</taxon>
        <taxon>Panpulmonata</taxon>
        <taxon>Sacoglossa</taxon>
        <taxon>Placobranchoidea</taxon>
        <taxon>Plakobranchidae</taxon>
        <taxon>Plakobranchus</taxon>
    </lineage>
</organism>
<reference evidence="8 9" key="1">
    <citation type="journal article" date="2021" name="Elife">
        <title>Chloroplast acquisition without the gene transfer in kleptoplastic sea slugs, Plakobranchus ocellatus.</title>
        <authorList>
            <person name="Maeda T."/>
            <person name="Takahashi S."/>
            <person name="Yoshida T."/>
            <person name="Shimamura S."/>
            <person name="Takaki Y."/>
            <person name="Nagai Y."/>
            <person name="Toyoda A."/>
            <person name="Suzuki Y."/>
            <person name="Arimoto A."/>
            <person name="Ishii H."/>
            <person name="Satoh N."/>
            <person name="Nishiyama T."/>
            <person name="Hasebe M."/>
            <person name="Maruyama T."/>
            <person name="Minagawa J."/>
            <person name="Obokata J."/>
            <person name="Shigenobu S."/>
        </authorList>
    </citation>
    <scope>NUCLEOTIDE SEQUENCE [LARGE SCALE GENOMIC DNA]</scope>
</reference>
<keyword evidence="6" id="KW-0539">Nucleus</keyword>
<dbReference type="InterPro" id="IPR032454">
    <property type="entry name" value="Histone_H2A_C"/>
</dbReference>
<keyword evidence="4 6" id="KW-0158">Chromosome</keyword>
<evidence type="ECO:0000256" key="6">
    <source>
        <dbReference type="RuleBase" id="RU003767"/>
    </source>
</evidence>
<accession>A0AAV3YEZ8</accession>
<evidence type="ECO:0000313" key="8">
    <source>
        <dbReference type="EMBL" id="GFN81084.1"/>
    </source>
</evidence>
<dbReference type="EMBL" id="BLXT01000876">
    <property type="protein sequence ID" value="GFN81084.1"/>
    <property type="molecule type" value="Genomic_DNA"/>
</dbReference>
<dbReference type="GO" id="GO:0046982">
    <property type="term" value="F:protein heterodimerization activity"/>
    <property type="evidence" value="ECO:0007669"/>
    <property type="project" value="InterPro"/>
</dbReference>
<protein>
    <recommendedName>
        <fullName evidence="6">Histone H2A</fullName>
    </recommendedName>
</protein>
<dbReference type="AlphaFoldDB" id="A0AAV3YEZ8"/>
<dbReference type="GO" id="GO:0003677">
    <property type="term" value="F:DNA binding"/>
    <property type="evidence" value="ECO:0007669"/>
    <property type="project" value="UniProtKB-KW"/>
</dbReference>
<dbReference type="SUPFAM" id="SSF47113">
    <property type="entry name" value="Histone-fold"/>
    <property type="match status" value="1"/>
</dbReference>